<proteinExistence type="predicted"/>
<keyword evidence="1" id="KW-0812">Transmembrane</keyword>
<evidence type="ECO:0000313" key="6">
    <source>
        <dbReference type="Proteomes" id="UP000824366"/>
    </source>
</evidence>
<dbReference type="SMART" id="SM00086">
    <property type="entry name" value="PAC"/>
    <property type="match status" value="1"/>
</dbReference>
<feature type="transmembrane region" description="Helical" evidence="1">
    <location>
        <begin position="326"/>
        <end position="348"/>
    </location>
</feature>
<dbReference type="SUPFAM" id="SSF55785">
    <property type="entry name" value="PYP-like sensor domain (PAS domain)"/>
    <property type="match status" value="1"/>
</dbReference>
<dbReference type="InterPro" id="IPR000014">
    <property type="entry name" value="PAS"/>
</dbReference>
<evidence type="ECO:0000259" key="4">
    <source>
        <dbReference type="PROSITE" id="PS50887"/>
    </source>
</evidence>
<dbReference type="SUPFAM" id="SSF53850">
    <property type="entry name" value="Periplasmic binding protein-like II"/>
    <property type="match status" value="1"/>
</dbReference>
<dbReference type="InterPro" id="IPR000160">
    <property type="entry name" value="GGDEF_dom"/>
</dbReference>
<dbReference type="Proteomes" id="UP000824366">
    <property type="component" value="Chromosome"/>
</dbReference>
<dbReference type="EMBL" id="AP024238">
    <property type="protein sequence ID" value="BCO29759.1"/>
    <property type="molecule type" value="Genomic_DNA"/>
</dbReference>
<dbReference type="InterPro" id="IPR052163">
    <property type="entry name" value="DGC-Regulatory_Protein"/>
</dbReference>
<accession>A0ABM7MTL5</accession>
<dbReference type="Gene3D" id="3.40.190.10">
    <property type="entry name" value="Periplasmic binding protein-like II"/>
    <property type="match status" value="2"/>
</dbReference>
<dbReference type="Gene3D" id="3.30.450.20">
    <property type="entry name" value="PAS domain"/>
    <property type="match status" value="1"/>
</dbReference>
<feature type="domain" description="PAS" evidence="2">
    <location>
        <begin position="371"/>
        <end position="427"/>
    </location>
</feature>
<evidence type="ECO:0000313" key="5">
    <source>
        <dbReference type="EMBL" id="BCO29759.1"/>
    </source>
</evidence>
<dbReference type="Pfam" id="PF00990">
    <property type="entry name" value="GGDEF"/>
    <property type="match status" value="1"/>
</dbReference>
<dbReference type="InterPro" id="IPR015168">
    <property type="entry name" value="SsuA/THI5"/>
</dbReference>
<dbReference type="InterPro" id="IPR001610">
    <property type="entry name" value="PAC"/>
</dbReference>
<name>A0ABM7MTL5_9BURK</name>
<dbReference type="PANTHER" id="PTHR46663:SF3">
    <property type="entry name" value="SLL0267 PROTEIN"/>
    <property type="match status" value="1"/>
</dbReference>
<evidence type="ECO:0000259" key="3">
    <source>
        <dbReference type="PROSITE" id="PS50113"/>
    </source>
</evidence>
<feature type="domain" description="PAC" evidence="3">
    <location>
        <begin position="445"/>
        <end position="497"/>
    </location>
</feature>
<reference evidence="5 6" key="1">
    <citation type="journal article" date="2021" name="Microbiol. Spectr.">
        <title>A Single Bacterium Capable of Oxidation and Reduction of Iron at Circumneutral pH.</title>
        <authorList>
            <person name="Kato S."/>
            <person name="Ohkuma M."/>
        </authorList>
    </citation>
    <scope>NUCLEOTIDE SEQUENCE [LARGE SCALE GENOMIC DNA]</scope>
    <source>
        <strain evidence="5 6">MIZ03</strain>
    </source>
</reference>
<feature type="domain" description="GGDEF" evidence="4">
    <location>
        <begin position="529"/>
        <end position="662"/>
    </location>
</feature>
<protein>
    <recommendedName>
        <fullName evidence="7">Diguanylate cyclase with PAS/PAC sensor</fullName>
    </recommendedName>
</protein>
<dbReference type="Pfam" id="PF09084">
    <property type="entry name" value="NMT1"/>
    <property type="match status" value="1"/>
</dbReference>
<dbReference type="InterPro" id="IPR000700">
    <property type="entry name" value="PAS-assoc_C"/>
</dbReference>
<dbReference type="SMART" id="SM00091">
    <property type="entry name" value="PAS"/>
    <property type="match status" value="1"/>
</dbReference>
<dbReference type="NCBIfam" id="TIGR00254">
    <property type="entry name" value="GGDEF"/>
    <property type="match status" value="1"/>
</dbReference>
<dbReference type="NCBIfam" id="TIGR00229">
    <property type="entry name" value="sensory_box"/>
    <property type="match status" value="1"/>
</dbReference>
<keyword evidence="1" id="KW-0472">Membrane</keyword>
<dbReference type="CDD" id="cd01949">
    <property type="entry name" value="GGDEF"/>
    <property type="match status" value="1"/>
</dbReference>
<evidence type="ECO:0000259" key="2">
    <source>
        <dbReference type="PROSITE" id="PS50112"/>
    </source>
</evidence>
<keyword evidence="1" id="KW-1133">Transmembrane helix</keyword>
<dbReference type="SUPFAM" id="SSF55073">
    <property type="entry name" value="Nucleotide cyclase"/>
    <property type="match status" value="1"/>
</dbReference>
<evidence type="ECO:0000256" key="1">
    <source>
        <dbReference type="SAM" id="Phobius"/>
    </source>
</evidence>
<sequence length="666" mass="73486">MLQLNSGFFGRWHLWATLICGLLGTTAAQALESVTLQLKWTHAFQFAGYYAAVEKGFYQQAGLQVKLREAAPGTDPVKVVMDGQADFGVGASSLLLERQAGVPVVALAVIFQHSPLVLVARQSQPTQSVHDLQGKRVMFEAQSAELQAYLRQEGLDATALQSLPHSFNTRDLIEGRVDAMTAYSTNELYDLDQADFAYQVYSPRAVGIDFYGDNLFTSEQQIKTHPARVAAFRAASLKGWQYAMAHPDEIIDLILTRYSKQHTRAFYQFEAQQMAPLLQSSLIEVGYMNPGRWHHIAQTYVSLGLLPKDVSLDGFLYDTTPPSSIWSPYLAGALTLLLGMTLLVSYILHTNRRLAASLASQKLAQQALTESQQLYQSILHASPDAVVVSDLQGIIQHASPVAVTMMRGTTEDQLLGRNIADFRDPADIPRATANIAAMFKGVYNGAEDYQLIRLDGSMLETEINAEIVRNAQGKPSGLIFVVRDISERKKTEQRIRHMAQHDALTGLPNRALFSDRLQRAIANAVRDQTSLALMFIDLDKFKPVNDTHGHAVGDLLLQEAAQRMLQCVRDSDTVARIGGDEFVVLLRGATGVPETLAVAEKIRSVLVRPFLLQAYSLQISCSIGIALFPEHGQDDITLAKNADLAMYQAKERGRNQVCLYQATPAP</sequence>
<dbReference type="PROSITE" id="PS50887">
    <property type="entry name" value="GGDEF"/>
    <property type="match status" value="1"/>
</dbReference>
<keyword evidence="6" id="KW-1185">Reference proteome</keyword>
<dbReference type="PROSITE" id="PS50112">
    <property type="entry name" value="PAS"/>
    <property type="match status" value="1"/>
</dbReference>
<gene>
    <name evidence="5" type="ORF">MIZ03_4683</name>
</gene>
<dbReference type="PROSITE" id="PS50113">
    <property type="entry name" value="PAC"/>
    <property type="match status" value="1"/>
</dbReference>
<dbReference type="PANTHER" id="PTHR46663">
    <property type="entry name" value="DIGUANYLATE CYCLASE DGCT-RELATED"/>
    <property type="match status" value="1"/>
</dbReference>
<dbReference type="CDD" id="cd00130">
    <property type="entry name" value="PAS"/>
    <property type="match status" value="1"/>
</dbReference>
<dbReference type="SMART" id="SM00267">
    <property type="entry name" value="GGDEF"/>
    <property type="match status" value="1"/>
</dbReference>
<organism evidence="5 6">
    <name type="scientific">Rhodoferax lithotrophicus</name>
    <dbReference type="NCBI Taxonomy" id="2798804"/>
    <lineage>
        <taxon>Bacteria</taxon>
        <taxon>Pseudomonadati</taxon>
        <taxon>Pseudomonadota</taxon>
        <taxon>Betaproteobacteria</taxon>
        <taxon>Burkholderiales</taxon>
        <taxon>Comamonadaceae</taxon>
        <taxon>Rhodoferax</taxon>
    </lineage>
</organism>
<dbReference type="InterPro" id="IPR029787">
    <property type="entry name" value="Nucleotide_cyclase"/>
</dbReference>
<dbReference type="Pfam" id="PF13426">
    <property type="entry name" value="PAS_9"/>
    <property type="match status" value="1"/>
</dbReference>
<dbReference type="InterPro" id="IPR043128">
    <property type="entry name" value="Rev_trsase/Diguanyl_cyclase"/>
</dbReference>
<dbReference type="RefSeq" id="WP_223906073.1">
    <property type="nucleotide sequence ID" value="NZ_AP024238.1"/>
</dbReference>
<evidence type="ECO:0008006" key="7">
    <source>
        <dbReference type="Google" id="ProtNLM"/>
    </source>
</evidence>
<dbReference type="InterPro" id="IPR035965">
    <property type="entry name" value="PAS-like_dom_sf"/>
</dbReference>
<dbReference type="Gene3D" id="3.30.70.270">
    <property type="match status" value="1"/>
</dbReference>